<dbReference type="CDD" id="cd17033">
    <property type="entry name" value="DR1245-like"/>
    <property type="match status" value="1"/>
</dbReference>
<evidence type="ECO:0000313" key="2">
    <source>
        <dbReference type="Proteomes" id="UP000238007"/>
    </source>
</evidence>
<dbReference type="Pfam" id="PF10722">
    <property type="entry name" value="YbjN"/>
    <property type="match status" value="1"/>
</dbReference>
<protein>
    <recommendedName>
        <fullName evidence="3">Sensory transduction regulator</fullName>
    </recommendedName>
</protein>
<dbReference type="Proteomes" id="UP000238007">
    <property type="component" value="Unassembled WGS sequence"/>
</dbReference>
<proteinExistence type="predicted"/>
<accession>A0A2T0W3I4</accession>
<gene>
    <name evidence="1" type="ORF">CLV80_102398</name>
</gene>
<dbReference type="EMBL" id="PVTP01000002">
    <property type="protein sequence ID" value="PRY79752.1"/>
    <property type="molecule type" value="Genomic_DNA"/>
</dbReference>
<comment type="caution">
    <text evidence="1">The sequence shown here is derived from an EMBL/GenBank/DDBJ whole genome shotgun (WGS) entry which is preliminary data.</text>
</comment>
<evidence type="ECO:0008006" key="3">
    <source>
        <dbReference type="Google" id="ProtNLM"/>
    </source>
</evidence>
<reference evidence="1 2" key="1">
    <citation type="submission" date="2018-03" db="EMBL/GenBank/DDBJ databases">
        <title>Genomic Encyclopedia of Archaeal and Bacterial Type Strains, Phase II (KMG-II): from individual species to whole genera.</title>
        <authorList>
            <person name="Goeker M."/>
        </authorList>
    </citation>
    <scope>NUCLEOTIDE SEQUENCE [LARGE SCALE GENOMIC DNA]</scope>
    <source>
        <strain evidence="1 2">DSM 101533</strain>
    </source>
</reference>
<dbReference type="RefSeq" id="WP_106355229.1">
    <property type="nucleotide sequence ID" value="NZ_JBHOGK010000002.1"/>
</dbReference>
<dbReference type="AlphaFoldDB" id="A0A2T0W3I4"/>
<name>A0A2T0W3I4_9RHOB</name>
<organism evidence="1 2">
    <name type="scientific">Yoonia maritima</name>
    <dbReference type="NCBI Taxonomy" id="1435347"/>
    <lineage>
        <taxon>Bacteria</taxon>
        <taxon>Pseudomonadati</taxon>
        <taxon>Pseudomonadota</taxon>
        <taxon>Alphaproteobacteria</taxon>
        <taxon>Rhodobacterales</taxon>
        <taxon>Paracoccaceae</taxon>
        <taxon>Yoonia</taxon>
    </lineage>
</organism>
<dbReference type="InterPro" id="IPR019660">
    <property type="entry name" value="Put_sensory_transdc_reg_YbjN"/>
</dbReference>
<dbReference type="OrthoDB" id="9792176at2"/>
<keyword evidence="2" id="KW-1185">Reference proteome</keyword>
<evidence type="ECO:0000313" key="1">
    <source>
        <dbReference type="EMBL" id="PRY79752.1"/>
    </source>
</evidence>
<sequence length="167" mass="19141">MALSEQYLEAEDLHPIDLVEHIAEHHEWEFDRIHDDQIAMVVEGQWRTYSVTLAWSAYDETLRLICTYEMEPPADRMPALYEALNTINDRCWAGSFTWWDEQKLMVYRYGLMLAGDQMAGPDQIDTMIKAAVSACEQYYPAIQLVTWAERSAAEAVQIAIGGAYGRA</sequence>